<dbReference type="Proteomes" id="UP000475214">
    <property type="component" value="Unassembled WGS sequence"/>
</dbReference>
<feature type="transmembrane region" description="Helical" evidence="2">
    <location>
        <begin position="125"/>
        <end position="147"/>
    </location>
</feature>
<gene>
    <name evidence="3" type="ORF">G1H10_16475</name>
</gene>
<comment type="caution">
    <text evidence="3">The sequence shown here is derived from an EMBL/GenBank/DDBJ whole genome shotgun (WGS) entry which is preliminary data.</text>
</comment>
<proteinExistence type="predicted"/>
<keyword evidence="2" id="KW-1133">Transmembrane helix</keyword>
<feature type="transmembrane region" description="Helical" evidence="2">
    <location>
        <begin position="101"/>
        <end position="119"/>
    </location>
</feature>
<keyword evidence="4" id="KW-1185">Reference proteome</keyword>
<evidence type="ECO:0000256" key="2">
    <source>
        <dbReference type="SAM" id="Phobius"/>
    </source>
</evidence>
<evidence type="ECO:0000313" key="3">
    <source>
        <dbReference type="EMBL" id="NEE01770.1"/>
    </source>
</evidence>
<feature type="region of interest" description="Disordered" evidence="1">
    <location>
        <begin position="1"/>
        <end position="64"/>
    </location>
</feature>
<reference evidence="3 4" key="1">
    <citation type="submission" date="2020-02" db="EMBL/GenBank/DDBJ databases">
        <authorList>
            <person name="Li X.-J."/>
            <person name="Han X.-M."/>
        </authorList>
    </citation>
    <scope>NUCLEOTIDE SEQUENCE [LARGE SCALE GENOMIC DNA]</scope>
    <source>
        <strain evidence="3 4">CCTCC AB 2017055</strain>
    </source>
</reference>
<feature type="compositionally biased region" description="Basic and acidic residues" evidence="1">
    <location>
        <begin position="48"/>
        <end position="64"/>
    </location>
</feature>
<evidence type="ECO:0000256" key="1">
    <source>
        <dbReference type="SAM" id="MobiDB-lite"/>
    </source>
</evidence>
<accession>A0A6L9SCP1</accession>
<name>A0A6L9SCP1_9ACTN</name>
<dbReference type="AlphaFoldDB" id="A0A6L9SCP1"/>
<keyword evidence="2" id="KW-0472">Membrane</keyword>
<dbReference type="InterPro" id="IPR021403">
    <property type="entry name" value="DUF3043"/>
</dbReference>
<organism evidence="3 4">
    <name type="scientific">Phytoactinopolyspora halotolerans</name>
    <dbReference type="NCBI Taxonomy" id="1981512"/>
    <lineage>
        <taxon>Bacteria</taxon>
        <taxon>Bacillati</taxon>
        <taxon>Actinomycetota</taxon>
        <taxon>Actinomycetes</taxon>
        <taxon>Jiangellales</taxon>
        <taxon>Jiangellaceae</taxon>
        <taxon>Phytoactinopolyspora</taxon>
    </lineage>
</organism>
<dbReference type="Pfam" id="PF11241">
    <property type="entry name" value="DUF3043"/>
    <property type="match status" value="1"/>
</dbReference>
<sequence length="192" mass="21877">MAHADPGAESSSSGTGRDGSAPGPKGRPTPKRSEAEQARKERRKPPLNKREAMRKDRERVKAQRAKAREAMASGDERYFLKRDQGPVRKFIRDFVDSRRTVGEYFLPIIVIVLFGNFIPVAQIQLIMMAVWLVVMLLLIIDMTILGIRVKRAVRQRFEDDQGRGHAFYAIMRAMQLRRLRLPKPAVKPGELV</sequence>
<dbReference type="EMBL" id="JAAGOA010000011">
    <property type="protein sequence ID" value="NEE01770.1"/>
    <property type="molecule type" value="Genomic_DNA"/>
</dbReference>
<protein>
    <submittedName>
        <fullName evidence="3">DUF3043 domain-containing protein</fullName>
    </submittedName>
</protein>
<evidence type="ECO:0000313" key="4">
    <source>
        <dbReference type="Proteomes" id="UP000475214"/>
    </source>
</evidence>
<keyword evidence="2" id="KW-0812">Transmembrane</keyword>